<comment type="caution">
    <text evidence="1">The sequence shown here is derived from an EMBL/GenBank/DDBJ whole genome shotgun (WGS) entry which is preliminary data.</text>
</comment>
<reference evidence="1" key="1">
    <citation type="submission" date="2021-06" db="EMBL/GenBank/DDBJ databases">
        <authorList>
            <person name="Kallberg Y."/>
            <person name="Tangrot J."/>
            <person name="Rosling A."/>
        </authorList>
    </citation>
    <scope>NUCLEOTIDE SEQUENCE</scope>
    <source>
        <strain evidence="1">CL356</strain>
    </source>
</reference>
<sequence>MNSVLQVEELVKEYLLVCFLTTFRSFEQECKNDKNKGFQAERIIDELYSFVANSDINGLLDYWKYLDLRYFSRLDVRFLGSVKKFETCLLRYYLVYAIQQKRKDKVLMFFDTFGAELSKNSEWSKWFGRSSSSLSSLRSTQNNKAETGSENNGMKSPETLADDRSMTPISEYNSDDTQELPGEDANPFTIMSQVRQLSQILLNIQIQ</sequence>
<dbReference type="EMBL" id="CAJVPT010003040">
    <property type="protein sequence ID" value="CAG8490833.1"/>
    <property type="molecule type" value="Genomic_DNA"/>
</dbReference>
<organism evidence="1 2">
    <name type="scientific">Acaulospora colombiana</name>
    <dbReference type="NCBI Taxonomy" id="27376"/>
    <lineage>
        <taxon>Eukaryota</taxon>
        <taxon>Fungi</taxon>
        <taxon>Fungi incertae sedis</taxon>
        <taxon>Mucoromycota</taxon>
        <taxon>Glomeromycotina</taxon>
        <taxon>Glomeromycetes</taxon>
        <taxon>Diversisporales</taxon>
        <taxon>Acaulosporaceae</taxon>
        <taxon>Acaulospora</taxon>
    </lineage>
</organism>
<keyword evidence="2" id="KW-1185">Reference proteome</keyword>
<dbReference type="Proteomes" id="UP000789525">
    <property type="component" value="Unassembled WGS sequence"/>
</dbReference>
<protein>
    <submittedName>
        <fullName evidence="1">14034_t:CDS:1</fullName>
    </submittedName>
</protein>
<accession>A0ACA9KUK7</accession>
<gene>
    <name evidence="1" type="ORF">ACOLOM_LOCUS2373</name>
</gene>
<evidence type="ECO:0000313" key="2">
    <source>
        <dbReference type="Proteomes" id="UP000789525"/>
    </source>
</evidence>
<proteinExistence type="predicted"/>
<evidence type="ECO:0000313" key="1">
    <source>
        <dbReference type="EMBL" id="CAG8490833.1"/>
    </source>
</evidence>
<name>A0ACA9KUK7_9GLOM</name>